<dbReference type="RefSeq" id="XP_022659373.1">
    <property type="nucleotide sequence ID" value="XM_022803638.1"/>
</dbReference>
<dbReference type="GO" id="GO:0008168">
    <property type="term" value="F:methyltransferase activity"/>
    <property type="evidence" value="ECO:0007669"/>
    <property type="project" value="UniProtKB-UniRule"/>
</dbReference>
<dbReference type="InterPro" id="IPR021867">
    <property type="entry name" value="Bmt2/SAMTOR"/>
</dbReference>
<evidence type="ECO:0000256" key="4">
    <source>
        <dbReference type="HAMAP-Rule" id="MF_03044"/>
    </source>
</evidence>
<dbReference type="KEGG" id="vde:111249593"/>
<dbReference type="CTD" id="154743"/>
<dbReference type="Proteomes" id="UP000594260">
    <property type="component" value="Unplaced"/>
</dbReference>
<dbReference type="OrthoDB" id="5954793at2759"/>
<keyword evidence="2 4" id="KW-0808">Transferase</keyword>
<dbReference type="HAMAP" id="MF_03044">
    <property type="entry name" value="BMT2"/>
    <property type="match status" value="1"/>
</dbReference>
<evidence type="ECO:0000313" key="6">
    <source>
        <dbReference type="Proteomes" id="UP000594260"/>
    </source>
</evidence>
<keyword evidence="1 4" id="KW-0489">Methyltransferase</keyword>
<evidence type="ECO:0000256" key="3">
    <source>
        <dbReference type="ARBA" id="ARBA00022691"/>
    </source>
</evidence>
<dbReference type="Gene3D" id="3.40.50.150">
    <property type="entry name" value="Vaccinia Virus protein VP39"/>
    <property type="match status" value="1"/>
</dbReference>
<evidence type="ECO:0000256" key="2">
    <source>
        <dbReference type="ARBA" id="ARBA00022679"/>
    </source>
</evidence>
<dbReference type="InParanoid" id="A0A7M7K8H8"/>
<dbReference type="EnsemblMetazoa" id="XM_022803637">
    <property type="protein sequence ID" value="XP_022659372"/>
    <property type="gene ID" value="LOC111249593"/>
</dbReference>
<dbReference type="InterPro" id="IPR029063">
    <property type="entry name" value="SAM-dependent_MTases_sf"/>
</dbReference>
<organism evidence="5 6">
    <name type="scientific">Varroa destructor</name>
    <name type="common">Honeybee mite</name>
    <dbReference type="NCBI Taxonomy" id="109461"/>
    <lineage>
        <taxon>Eukaryota</taxon>
        <taxon>Metazoa</taxon>
        <taxon>Ecdysozoa</taxon>
        <taxon>Arthropoda</taxon>
        <taxon>Chelicerata</taxon>
        <taxon>Arachnida</taxon>
        <taxon>Acari</taxon>
        <taxon>Parasitiformes</taxon>
        <taxon>Mesostigmata</taxon>
        <taxon>Gamasina</taxon>
        <taxon>Dermanyssoidea</taxon>
        <taxon>Varroidae</taxon>
        <taxon>Varroa</taxon>
    </lineage>
</organism>
<sequence>MEANQEELVEVIQGLHDELRYRVQKEPEDYMAIWKDHSMDSGGEAKARYASAMHSLATKVWIRKERADDRIAITHAEIEDYYRDGGFERVMRRMFRKHSRVEDVEAVIEPLKDFELNENEKLRLLDVGSCYNPFSKFDYDITAVDLSPATPDVIQCDFVTVNFSSKLNVVCTPSTPARKIDTLPKGYFHVVVFCLLLEYLPDARLRLRAVHNAYKALKDNGLLVVITPDSKHAQKNMSMIQGWRRTLLRLGLDRVRYSKHQHLHCISFRKLCPVSRHLMQLDAQPCKHSYEELCSNCVDELAPQMSIHQDRQDYVAKFEGGDSAVQTELRGEDEDESIAEMLAEMPLEFEDDDND</sequence>
<feature type="binding site" evidence="4">
    <location>
        <position position="128"/>
    </location>
    <ligand>
        <name>S-adenosyl-L-methionine</name>
        <dbReference type="ChEBI" id="CHEBI:59789"/>
    </ligand>
</feature>
<evidence type="ECO:0000313" key="5">
    <source>
        <dbReference type="EnsemblMetazoa" id="XP_022659372"/>
    </source>
</evidence>
<evidence type="ECO:0000256" key="1">
    <source>
        <dbReference type="ARBA" id="ARBA00022603"/>
    </source>
</evidence>
<keyword evidence="3 4" id="KW-0949">S-adenosyl-L-methionine</keyword>
<feature type="binding site" evidence="4">
    <location>
        <position position="145"/>
    </location>
    <ligand>
        <name>S-adenosyl-L-methionine</name>
        <dbReference type="ChEBI" id="CHEBI:59789"/>
    </ligand>
</feature>
<comment type="function">
    <text evidence="4">S-adenosyl-L-methionine-binding protein that acts as an inhibitor of mTORC1 signaling. Acts as a sensor of S-adenosyl-L-methionine to signal methionine sufficiency to mTORC1. Probably also acts as a S-adenosyl-L-methionine-dependent methyltransferase.</text>
</comment>
<comment type="similarity">
    <text evidence="4">Belongs to the BMT2 family.</text>
</comment>
<dbReference type="PANTHER" id="PTHR21008:SF0">
    <property type="entry name" value="S-ADENOSYLMETHIONINE SENSOR UPSTREAM OF MTORC1"/>
    <property type="match status" value="1"/>
</dbReference>
<dbReference type="SUPFAM" id="SSF53335">
    <property type="entry name" value="S-adenosyl-L-methionine-dependent methyltransferases"/>
    <property type="match status" value="1"/>
</dbReference>
<dbReference type="GO" id="GO:1904262">
    <property type="term" value="P:negative regulation of TORC1 signaling"/>
    <property type="evidence" value="ECO:0007669"/>
    <property type="project" value="TreeGrafter"/>
</dbReference>
<keyword evidence="6" id="KW-1185">Reference proteome</keyword>
<dbReference type="AlphaFoldDB" id="A0A7M7K8H8"/>
<dbReference type="PANTHER" id="PTHR21008">
    <property type="entry name" value="S-ADENOSYLMETHIONINE SENSOR UPSTREAM OF MTORC1-RELATED"/>
    <property type="match status" value="1"/>
</dbReference>
<name>A0A7M7K8H8_VARDE</name>
<dbReference type="Pfam" id="PF13489">
    <property type="entry name" value="Methyltransf_23"/>
    <property type="match status" value="1"/>
</dbReference>
<reference evidence="5" key="1">
    <citation type="submission" date="2021-01" db="UniProtKB">
        <authorList>
            <consortium name="EnsemblMetazoa"/>
        </authorList>
    </citation>
    <scope>IDENTIFICATION</scope>
</reference>
<dbReference type="EC" id="2.1.1.-" evidence="4"/>
<dbReference type="GeneID" id="111249593"/>
<dbReference type="FunCoup" id="A0A7M7K8H8">
    <property type="interactions" value="784"/>
</dbReference>
<accession>A0A7M7K8H8</accession>
<dbReference type="GO" id="GO:0032259">
    <property type="term" value="P:methylation"/>
    <property type="evidence" value="ECO:0007669"/>
    <property type="project" value="UniProtKB-KW"/>
</dbReference>
<protein>
    <recommendedName>
        <fullName evidence="4">S-adenosylmethionine sensor upstream of mTORC1</fullName>
    </recommendedName>
    <alternativeName>
        <fullName evidence="4">Probable methyltransferase BMT2 homolog</fullName>
        <ecNumber evidence="4">2.1.1.-</ecNumber>
    </alternativeName>
</protein>
<dbReference type="EnsemblMetazoa" id="XM_022803638">
    <property type="protein sequence ID" value="XP_022659373"/>
    <property type="gene ID" value="LOC111249593"/>
</dbReference>
<dbReference type="OMA" id="REXVCRE"/>
<dbReference type="RefSeq" id="XP_022659372.1">
    <property type="nucleotide sequence ID" value="XM_022803637.1"/>
</dbReference>
<proteinExistence type="inferred from homology"/>
<dbReference type="CDD" id="cd02440">
    <property type="entry name" value="AdoMet_MTases"/>
    <property type="match status" value="1"/>
</dbReference>